<dbReference type="PANTHER" id="PTHR47210">
    <property type="entry name" value="MEDIATOR OF RNA POLYMERASE II TRANSCRIPTION SUBUNIT 26C-RELATED"/>
    <property type="match status" value="1"/>
</dbReference>
<gene>
    <name evidence="6" type="ORF">M6B38_213960</name>
</gene>
<evidence type="ECO:0000256" key="3">
    <source>
        <dbReference type="PROSITE-ProRule" id="PRU00649"/>
    </source>
</evidence>
<sequence length="226" mass="25326">MDRDDLKSILLSAGVSLWTLIETAIGLAAAEHGPELSARRDGLVDRIYAAAPPPDLAEQEGARSSGGSPIGKVFRSGPPATPQSGEEEDKEVEIEEDDSCREILSIMDSLEEPNQSDEEILRLLQKLLFTDVTFEALKQTHIGRHVYKMREHRSCEVRELVKILVRKWMDIVDEWVKINSENLFPPDNINDTEEFCPTYYGVGIDDTCELDSQEDPVLTDDITPVD</sequence>
<dbReference type="PROSITE" id="PS51319">
    <property type="entry name" value="TFIIS_N"/>
    <property type="match status" value="1"/>
</dbReference>
<feature type="compositionally biased region" description="Acidic residues" evidence="4">
    <location>
        <begin position="85"/>
        <end position="95"/>
    </location>
</feature>
<dbReference type="InterPro" id="IPR017923">
    <property type="entry name" value="TFIIS_N"/>
</dbReference>
<dbReference type="CDD" id="cd00183">
    <property type="entry name" value="TFIIS_I"/>
    <property type="match status" value="1"/>
</dbReference>
<dbReference type="AlphaFoldDB" id="A0AAX6E2B1"/>
<dbReference type="GO" id="GO:0005634">
    <property type="term" value="C:nucleus"/>
    <property type="evidence" value="ECO:0007669"/>
    <property type="project" value="UniProtKB-SubCell"/>
</dbReference>
<dbReference type="SMART" id="SM00509">
    <property type="entry name" value="TFS2N"/>
    <property type="match status" value="1"/>
</dbReference>
<dbReference type="Pfam" id="PF08711">
    <property type="entry name" value="Med26"/>
    <property type="match status" value="1"/>
</dbReference>
<keyword evidence="7" id="KW-1185">Reference proteome</keyword>
<feature type="domain" description="TFIIS N-terminal" evidence="5">
    <location>
        <begin position="101"/>
        <end position="175"/>
    </location>
</feature>
<keyword evidence="2 3" id="KW-0539">Nucleus</keyword>
<name>A0AAX6E2B1_IRIPA</name>
<comment type="caution">
    <text evidence="6">The sequence shown here is derived from an EMBL/GenBank/DDBJ whole genome shotgun (WGS) entry which is preliminary data.</text>
</comment>
<evidence type="ECO:0000256" key="4">
    <source>
        <dbReference type="SAM" id="MobiDB-lite"/>
    </source>
</evidence>
<reference evidence="6" key="1">
    <citation type="journal article" date="2023" name="GigaByte">
        <title>Genome assembly of the bearded iris, Iris pallida Lam.</title>
        <authorList>
            <person name="Bruccoleri R.E."/>
            <person name="Oakeley E.J."/>
            <person name="Faust A.M.E."/>
            <person name="Altorfer M."/>
            <person name="Dessus-Babus S."/>
            <person name="Burckhardt D."/>
            <person name="Oertli M."/>
            <person name="Naumann U."/>
            <person name="Petersen F."/>
            <person name="Wong J."/>
        </authorList>
    </citation>
    <scope>NUCLEOTIDE SEQUENCE</scope>
    <source>
        <strain evidence="6">GSM-AAB239-AS_SAM_17_03QT</strain>
    </source>
</reference>
<evidence type="ECO:0000259" key="5">
    <source>
        <dbReference type="PROSITE" id="PS51319"/>
    </source>
</evidence>
<dbReference type="InterPro" id="IPR044790">
    <property type="entry name" value="MD26C-like"/>
</dbReference>
<evidence type="ECO:0000256" key="1">
    <source>
        <dbReference type="ARBA" id="ARBA00004123"/>
    </source>
</evidence>
<dbReference type="InterPro" id="IPR003617">
    <property type="entry name" value="TFIIS/CRSP70_N_sub"/>
</dbReference>
<protein>
    <submittedName>
        <fullName evidence="6">Mediator of RNA polymerase II transcription subunit 26c</fullName>
    </submittedName>
</protein>
<dbReference type="Proteomes" id="UP001140949">
    <property type="component" value="Unassembled WGS sequence"/>
</dbReference>
<proteinExistence type="predicted"/>
<accession>A0AAX6E2B1</accession>
<dbReference type="SUPFAM" id="SSF47676">
    <property type="entry name" value="Conserved domain common to transcription factors TFIIS, elongin A, CRSP70"/>
    <property type="match status" value="1"/>
</dbReference>
<reference evidence="6" key="2">
    <citation type="submission" date="2023-04" db="EMBL/GenBank/DDBJ databases">
        <authorList>
            <person name="Bruccoleri R.E."/>
            <person name="Oakeley E.J."/>
            <person name="Faust A.-M."/>
            <person name="Dessus-Babus S."/>
            <person name="Altorfer M."/>
            <person name="Burckhardt D."/>
            <person name="Oertli M."/>
            <person name="Naumann U."/>
            <person name="Petersen F."/>
            <person name="Wong J."/>
        </authorList>
    </citation>
    <scope>NUCLEOTIDE SEQUENCE</scope>
    <source>
        <strain evidence="6">GSM-AAB239-AS_SAM_17_03QT</strain>
        <tissue evidence="6">Leaf</tissue>
    </source>
</reference>
<organism evidence="6 7">
    <name type="scientific">Iris pallida</name>
    <name type="common">Sweet iris</name>
    <dbReference type="NCBI Taxonomy" id="29817"/>
    <lineage>
        <taxon>Eukaryota</taxon>
        <taxon>Viridiplantae</taxon>
        <taxon>Streptophyta</taxon>
        <taxon>Embryophyta</taxon>
        <taxon>Tracheophyta</taxon>
        <taxon>Spermatophyta</taxon>
        <taxon>Magnoliopsida</taxon>
        <taxon>Liliopsida</taxon>
        <taxon>Asparagales</taxon>
        <taxon>Iridaceae</taxon>
        <taxon>Iridoideae</taxon>
        <taxon>Irideae</taxon>
        <taxon>Iris</taxon>
    </lineage>
</organism>
<evidence type="ECO:0000256" key="2">
    <source>
        <dbReference type="ARBA" id="ARBA00023242"/>
    </source>
</evidence>
<dbReference type="PANTHER" id="PTHR47210:SF1">
    <property type="entry name" value="MEDIATOR OF RNA POLYMERASE II TRANSCRIPTION SUBUNIT 26C-RELATED"/>
    <property type="match status" value="1"/>
</dbReference>
<dbReference type="InterPro" id="IPR035441">
    <property type="entry name" value="TFIIS/LEDGF_dom_sf"/>
</dbReference>
<dbReference type="EMBL" id="JANAVB010040417">
    <property type="protein sequence ID" value="KAJ6798204.1"/>
    <property type="molecule type" value="Genomic_DNA"/>
</dbReference>
<evidence type="ECO:0000313" key="6">
    <source>
        <dbReference type="EMBL" id="KAJ6798204.1"/>
    </source>
</evidence>
<comment type="subcellular location">
    <subcellularLocation>
        <location evidence="1 3">Nucleus</location>
    </subcellularLocation>
</comment>
<feature type="region of interest" description="Disordered" evidence="4">
    <location>
        <begin position="50"/>
        <end position="95"/>
    </location>
</feature>
<evidence type="ECO:0000313" key="7">
    <source>
        <dbReference type="Proteomes" id="UP001140949"/>
    </source>
</evidence>
<dbReference type="Gene3D" id="1.20.930.10">
    <property type="entry name" value="Conserved domain common to transcription factors TFIIS, elongin A, CRSP70"/>
    <property type="match status" value="1"/>
</dbReference>